<sequence>MSHEKAIRVIMDYRKDMFETEVRELVDNGYSVDLSNHPGFCVSSVFINQLIFKSLLSRLPSELKNIELSDDIHGPMKPVFLAIFEGTKYALKIENPIDRFSYVYTTLMKRIRTNKQQGTASWIAVPFPEIKYYMDKIKYFGSEKALVEELIRVRDFFLWYDE</sequence>
<reference evidence="1" key="1">
    <citation type="submission" date="2018-10" db="EMBL/GenBank/DDBJ databases">
        <title>Hidden diversity of soil giant viruses.</title>
        <authorList>
            <person name="Schulz F."/>
            <person name="Alteio L."/>
            <person name="Goudeau D."/>
            <person name="Ryan E.M."/>
            <person name="Malmstrom R.R."/>
            <person name="Blanchard J."/>
            <person name="Woyke T."/>
        </authorList>
    </citation>
    <scope>NUCLEOTIDE SEQUENCE</scope>
    <source>
        <strain evidence="1">HYV1</strain>
    </source>
</reference>
<protein>
    <submittedName>
        <fullName evidence="1">Uncharacterized protein</fullName>
    </submittedName>
</protein>
<gene>
    <name evidence="1" type="ORF">Hyperionvirus1_165</name>
</gene>
<accession>A0A3G5A5R6</accession>
<proteinExistence type="predicted"/>
<name>A0A3G5A5R6_9VIRU</name>
<evidence type="ECO:0000313" key="1">
    <source>
        <dbReference type="EMBL" id="AYV82586.1"/>
    </source>
</evidence>
<organism evidence="1">
    <name type="scientific">Hyperionvirus sp</name>
    <dbReference type="NCBI Taxonomy" id="2487770"/>
    <lineage>
        <taxon>Viruses</taxon>
        <taxon>Varidnaviria</taxon>
        <taxon>Bamfordvirae</taxon>
        <taxon>Nucleocytoviricota</taxon>
        <taxon>Megaviricetes</taxon>
        <taxon>Imitervirales</taxon>
        <taxon>Mimiviridae</taxon>
        <taxon>Klosneuvirinae</taxon>
    </lineage>
</organism>
<dbReference type="EMBL" id="MK072383">
    <property type="protein sequence ID" value="AYV82586.1"/>
    <property type="molecule type" value="Genomic_DNA"/>
</dbReference>